<evidence type="ECO:0000256" key="5">
    <source>
        <dbReference type="ARBA" id="ARBA00023002"/>
    </source>
</evidence>
<dbReference type="Pfam" id="PF01565">
    <property type="entry name" value="FAD_binding_4"/>
    <property type="match status" value="1"/>
</dbReference>
<feature type="domain" description="FAD-binding PCMH-type" evidence="6">
    <location>
        <begin position="49"/>
        <end position="219"/>
    </location>
</feature>
<dbReference type="InterPro" id="IPR012951">
    <property type="entry name" value="BBE"/>
</dbReference>
<comment type="cofactor">
    <cofactor evidence="1">
        <name>FAD</name>
        <dbReference type="ChEBI" id="CHEBI:57692"/>
    </cofactor>
</comment>
<reference evidence="7" key="1">
    <citation type="submission" date="2022-02" db="EMBL/GenBank/DDBJ databases">
        <title>The genome sequence of Ruegeria sp. 1NDH52C.</title>
        <authorList>
            <person name="Du J."/>
        </authorList>
    </citation>
    <scope>NUCLEOTIDE SEQUENCE</scope>
    <source>
        <strain evidence="7">1NDH52C</strain>
    </source>
</reference>
<proteinExistence type="inferred from homology"/>
<evidence type="ECO:0000313" key="8">
    <source>
        <dbReference type="Proteomes" id="UP001165279"/>
    </source>
</evidence>
<dbReference type="InterPro" id="IPR016167">
    <property type="entry name" value="FAD-bd_PCMH_sub1"/>
</dbReference>
<comment type="caution">
    <text evidence="7">The sequence shown here is derived from an EMBL/GenBank/DDBJ whole genome shotgun (WGS) entry which is preliminary data.</text>
</comment>
<dbReference type="Pfam" id="PF08031">
    <property type="entry name" value="BBE"/>
    <property type="match status" value="1"/>
</dbReference>
<dbReference type="InterPro" id="IPR016169">
    <property type="entry name" value="FAD-bd_PCMH_sub2"/>
</dbReference>
<name>A0ABS9P2M4_9RHOB</name>
<gene>
    <name evidence="7" type="ORF">MB818_21155</name>
</gene>
<dbReference type="RefSeq" id="WP_238906358.1">
    <property type="nucleotide sequence ID" value="NZ_JAKOEM010000035.1"/>
</dbReference>
<keyword evidence="4" id="KW-0274">FAD</keyword>
<evidence type="ECO:0000256" key="4">
    <source>
        <dbReference type="ARBA" id="ARBA00022827"/>
    </source>
</evidence>
<sequence length="478" mass="51438">MTKINALDSGSVSVEDELIANLDASLRGNVFQPGTSGYEKARVIWNAMVDRKPALVIHAKGASDVQQAVRFARKHNLMMSIRSGGHQIAGHAVVDGAVLLDLSGMTSVSVDPDARTARVEPGALLGDVDRETQAHGLIVPLGINSTTGIAGLTLGGGFGWTTRRFGMTIDNLMSAEVVTADGGIVTCSNDQHADLFWALKGGGGNFGVVTAFHFQLHALGPEVMSGLIVHPIADAPGLLEKLTSITQAADDALTVWTVMRKAPPLPFLPEEWHGKEVLIFAACYAGDMAKGEKAMADLRALGDPIVDVIGPHPFVGWQAAFDPLLTPGERNYWKSHDFAGLPKKAIDTLVAAIGNLPDPQSEVFIAHVGGAMARVPVGDTAYPERSAHFIMNVHTRWSTAEMDDTCIGWARKLFDDMKPFSTGSAYVNFMPEDEVDRVDNVYGTNMRRLSEIKAKYDPDNFFRCNHNIRPADSAKAAE</sequence>
<comment type="similarity">
    <text evidence="2">Belongs to the oxygen-dependent FAD-linked oxidoreductase family.</text>
</comment>
<dbReference type="InterPro" id="IPR006093">
    <property type="entry name" value="Oxy_OxRdtase_FAD_BS"/>
</dbReference>
<keyword evidence="8" id="KW-1185">Reference proteome</keyword>
<keyword evidence="3" id="KW-0285">Flavoprotein</keyword>
<dbReference type="Proteomes" id="UP001165279">
    <property type="component" value="Unassembled WGS sequence"/>
</dbReference>
<dbReference type="InterPro" id="IPR016166">
    <property type="entry name" value="FAD-bd_PCMH"/>
</dbReference>
<protein>
    <submittedName>
        <fullName evidence="7">FAD-binding oxidoreductase</fullName>
    </submittedName>
</protein>
<dbReference type="InterPro" id="IPR036318">
    <property type="entry name" value="FAD-bd_PCMH-like_sf"/>
</dbReference>
<dbReference type="Gene3D" id="3.30.465.10">
    <property type="match status" value="1"/>
</dbReference>
<dbReference type="PROSITE" id="PS00862">
    <property type="entry name" value="OX2_COVAL_FAD"/>
    <property type="match status" value="1"/>
</dbReference>
<dbReference type="SUPFAM" id="SSF56176">
    <property type="entry name" value="FAD-binding/transporter-associated domain-like"/>
    <property type="match status" value="1"/>
</dbReference>
<dbReference type="PANTHER" id="PTHR42973">
    <property type="entry name" value="BINDING OXIDOREDUCTASE, PUTATIVE (AFU_ORTHOLOGUE AFUA_1G17690)-RELATED"/>
    <property type="match status" value="1"/>
</dbReference>
<evidence type="ECO:0000256" key="2">
    <source>
        <dbReference type="ARBA" id="ARBA00005466"/>
    </source>
</evidence>
<dbReference type="EMBL" id="JAKOEM010000035">
    <property type="protein sequence ID" value="MCG6560720.1"/>
    <property type="molecule type" value="Genomic_DNA"/>
</dbReference>
<keyword evidence="5" id="KW-0560">Oxidoreductase</keyword>
<evidence type="ECO:0000256" key="3">
    <source>
        <dbReference type="ARBA" id="ARBA00022630"/>
    </source>
</evidence>
<evidence type="ECO:0000313" key="7">
    <source>
        <dbReference type="EMBL" id="MCG6560720.1"/>
    </source>
</evidence>
<dbReference type="Gene3D" id="3.40.462.20">
    <property type="match status" value="1"/>
</dbReference>
<evidence type="ECO:0000259" key="6">
    <source>
        <dbReference type="PROSITE" id="PS51387"/>
    </source>
</evidence>
<organism evidence="7 8">
    <name type="scientific">Ruegeria alba</name>
    <dbReference type="NCBI Taxonomy" id="2916756"/>
    <lineage>
        <taxon>Bacteria</taxon>
        <taxon>Pseudomonadati</taxon>
        <taxon>Pseudomonadota</taxon>
        <taxon>Alphaproteobacteria</taxon>
        <taxon>Rhodobacterales</taxon>
        <taxon>Roseobacteraceae</taxon>
        <taxon>Ruegeria</taxon>
    </lineage>
</organism>
<dbReference type="InterPro" id="IPR006094">
    <property type="entry name" value="Oxid_FAD_bind_N"/>
</dbReference>
<dbReference type="Gene3D" id="3.30.43.10">
    <property type="entry name" value="Uridine Diphospho-n-acetylenolpyruvylglucosamine Reductase, domain 2"/>
    <property type="match status" value="1"/>
</dbReference>
<evidence type="ECO:0000256" key="1">
    <source>
        <dbReference type="ARBA" id="ARBA00001974"/>
    </source>
</evidence>
<accession>A0ABS9P2M4</accession>
<dbReference type="PROSITE" id="PS51387">
    <property type="entry name" value="FAD_PCMH"/>
    <property type="match status" value="1"/>
</dbReference>
<dbReference type="InterPro" id="IPR050416">
    <property type="entry name" value="FAD-linked_Oxidoreductase"/>
</dbReference>
<dbReference type="PANTHER" id="PTHR42973:SF39">
    <property type="entry name" value="FAD-BINDING PCMH-TYPE DOMAIN-CONTAINING PROTEIN"/>
    <property type="match status" value="1"/>
</dbReference>